<name>A0A6C0J2B5_9ZZZZ</name>
<accession>A0A6C0J2B5</accession>
<keyword evidence="1" id="KW-1133">Transmembrane helix</keyword>
<keyword evidence="1" id="KW-0812">Transmembrane</keyword>
<feature type="transmembrane region" description="Helical" evidence="1">
    <location>
        <begin position="72"/>
        <end position="92"/>
    </location>
</feature>
<protein>
    <submittedName>
        <fullName evidence="2">Uncharacterized protein</fullName>
    </submittedName>
</protein>
<organism evidence="2">
    <name type="scientific">viral metagenome</name>
    <dbReference type="NCBI Taxonomy" id="1070528"/>
    <lineage>
        <taxon>unclassified sequences</taxon>
        <taxon>metagenomes</taxon>
        <taxon>organismal metagenomes</taxon>
    </lineage>
</organism>
<dbReference type="EMBL" id="MN740295">
    <property type="protein sequence ID" value="QHT98766.1"/>
    <property type="molecule type" value="Genomic_DNA"/>
</dbReference>
<evidence type="ECO:0000313" key="2">
    <source>
        <dbReference type="EMBL" id="QHT98766.1"/>
    </source>
</evidence>
<sequence length="106" mass="11719">MITGITFLAKAHELKRNKEKYSSLSSAKAGGALAADTFLTIVGIIFLVLELILMFYNISIVLKCTKPGAERMVHMVLAIIIPIPYIFGNILFKKCATDILQSNKLF</sequence>
<keyword evidence="1" id="KW-0472">Membrane</keyword>
<proteinExistence type="predicted"/>
<dbReference type="AlphaFoldDB" id="A0A6C0J2B5"/>
<feature type="transmembrane region" description="Helical" evidence="1">
    <location>
        <begin position="38"/>
        <end position="60"/>
    </location>
</feature>
<evidence type="ECO:0000256" key="1">
    <source>
        <dbReference type="SAM" id="Phobius"/>
    </source>
</evidence>
<reference evidence="2" key="1">
    <citation type="journal article" date="2020" name="Nature">
        <title>Giant virus diversity and host interactions through global metagenomics.</title>
        <authorList>
            <person name="Schulz F."/>
            <person name="Roux S."/>
            <person name="Paez-Espino D."/>
            <person name="Jungbluth S."/>
            <person name="Walsh D.A."/>
            <person name="Denef V.J."/>
            <person name="McMahon K.D."/>
            <person name="Konstantinidis K.T."/>
            <person name="Eloe-Fadrosh E.A."/>
            <person name="Kyrpides N.C."/>
            <person name="Woyke T."/>
        </authorList>
    </citation>
    <scope>NUCLEOTIDE SEQUENCE</scope>
    <source>
        <strain evidence="2">GVMAG-M-3300025676-16</strain>
    </source>
</reference>